<protein>
    <recommendedName>
        <fullName evidence="1">ATPase AAA-type core domain-containing protein</fullName>
    </recommendedName>
</protein>
<dbReference type="GO" id="GO:0016887">
    <property type="term" value="F:ATP hydrolysis activity"/>
    <property type="evidence" value="ECO:0007669"/>
    <property type="project" value="InterPro"/>
</dbReference>
<accession>A0A369I9G0</accession>
<dbReference type="Pfam" id="PF13304">
    <property type="entry name" value="AAA_21"/>
    <property type="match status" value="1"/>
</dbReference>
<dbReference type="AlphaFoldDB" id="A0A369I9G0"/>
<dbReference type="EMBL" id="QPIW01000005">
    <property type="protein sequence ID" value="RDB06401.1"/>
    <property type="molecule type" value="Genomic_DNA"/>
</dbReference>
<feature type="domain" description="ATPase AAA-type core" evidence="1">
    <location>
        <begin position="49"/>
        <end position="356"/>
    </location>
</feature>
<organism evidence="2 3">
    <name type="scientific">Runella aurantiaca</name>
    <dbReference type="NCBI Taxonomy" id="2282308"/>
    <lineage>
        <taxon>Bacteria</taxon>
        <taxon>Pseudomonadati</taxon>
        <taxon>Bacteroidota</taxon>
        <taxon>Cytophagia</taxon>
        <taxon>Cytophagales</taxon>
        <taxon>Spirosomataceae</taxon>
        <taxon>Runella</taxon>
    </lineage>
</organism>
<comment type="caution">
    <text evidence="2">The sequence shown here is derived from an EMBL/GenBank/DDBJ whole genome shotgun (WGS) entry which is preliminary data.</text>
</comment>
<name>A0A369I9G0_9BACT</name>
<dbReference type="SUPFAM" id="SSF52540">
    <property type="entry name" value="P-loop containing nucleoside triphosphate hydrolases"/>
    <property type="match status" value="1"/>
</dbReference>
<evidence type="ECO:0000259" key="1">
    <source>
        <dbReference type="Pfam" id="PF13304"/>
    </source>
</evidence>
<proteinExistence type="predicted"/>
<evidence type="ECO:0000313" key="3">
    <source>
        <dbReference type="Proteomes" id="UP000253141"/>
    </source>
</evidence>
<dbReference type="GO" id="GO:0005524">
    <property type="term" value="F:ATP binding"/>
    <property type="evidence" value="ECO:0007669"/>
    <property type="project" value="InterPro"/>
</dbReference>
<reference evidence="2 3" key="1">
    <citation type="submission" date="2018-07" db="EMBL/GenBank/DDBJ databases">
        <title>Genome analysis of Runella aurantiaca.</title>
        <authorList>
            <person name="Yang X."/>
        </authorList>
    </citation>
    <scope>NUCLEOTIDE SEQUENCE [LARGE SCALE GENOMIC DNA]</scope>
    <source>
        <strain evidence="2 3">YX9</strain>
    </source>
</reference>
<gene>
    <name evidence="2" type="ORF">DVG78_09090</name>
</gene>
<dbReference type="PANTHER" id="PTHR43581:SF4">
    <property type="entry name" value="ATP_GTP PHOSPHATASE"/>
    <property type="match status" value="1"/>
</dbReference>
<dbReference type="PANTHER" id="PTHR43581">
    <property type="entry name" value="ATP/GTP PHOSPHATASE"/>
    <property type="match status" value="1"/>
</dbReference>
<sequence>MQTRVVNCITLEKSANMEEIFVTKLRINKVRHLENLEIPLSETERKHLILTGKNGSGKTSVLEGVNVFLNWVLSKPNDEDEIIDRKVSEYFLLKLKQKELYDIINEADYNEHNFQRDYTHINNMKLRMNSILSVINDKVPIKLILNTGFNFNSIEFYDILWLNGDFIIKYFPSKRIFNPKESRGPQKIEQKKNHPINENLGENFVRQLVNLRMDLLDAKDTGRVSEVAKVKTWFERFESILKDIYDDETLTLEFDRPNFNYLIKIKEREPFSLNQLSDGYGAILSIITELTMRMDSKYAEYKFAFDKPYDLQGIVLIDEIETHLHIDLQKKILPFLTSFFPKIQFIVTTHSPFVLSSVDNAVIYDLEKQQVVEDLSDYSYQELVETYFGTDQYSDVVKQKLNEYELLIKKQGRTEEEEDKLYEIRRYFRKLPFFLSQELQLKIQELELYKLPEQAI</sequence>
<dbReference type="Gene3D" id="3.40.50.300">
    <property type="entry name" value="P-loop containing nucleotide triphosphate hydrolases"/>
    <property type="match status" value="1"/>
</dbReference>
<dbReference type="Proteomes" id="UP000253141">
    <property type="component" value="Unassembled WGS sequence"/>
</dbReference>
<keyword evidence="3" id="KW-1185">Reference proteome</keyword>
<dbReference type="InterPro" id="IPR003959">
    <property type="entry name" value="ATPase_AAA_core"/>
</dbReference>
<dbReference type="InterPro" id="IPR027417">
    <property type="entry name" value="P-loop_NTPase"/>
</dbReference>
<evidence type="ECO:0000313" key="2">
    <source>
        <dbReference type="EMBL" id="RDB06401.1"/>
    </source>
</evidence>
<dbReference type="InterPro" id="IPR051396">
    <property type="entry name" value="Bact_Antivir_Def_Nuclease"/>
</dbReference>